<evidence type="ECO:0000313" key="3">
    <source>
        <dbReference type="Proteomes" id="UP001165383"/>
    </source>
</evidence>
<reference evidence="2" key="1">
    <citation type="submission" date="2022-05" db="EMBL/GenBank/DDBJ databases">
        <authorList>
            <person name="Jo J.-H."/>
            <person name="Im W.-T."/>
        </authorList>
    </citation>
    <scope>NUCLEOTIDE SEQUENCE</scope>
    <source>
        <strain evidence="2">RB56-2</strain>
    </source>
</reference>
<dbReference type="Proteomes" id="UP001165383">
    <property type="component" value="Unassembled WGS sequence"/>
</dbReference>
<dbReference type="Pfam" id="PF00561">
    <property type="entry name" value="Abhydrolase_1"/>
    <property type="match status" value="1"/>
</dbReference>
<keyword evidence="3" id="KW-1185">Reference proteome</keyword>
<organism evidence="2 3">
    <name type="scientific">Sphingomonas brevis</name>
    <dbReference type="NCBI Taxonomy" id="2908206"/>
    <lineage>
        <taxon>Bacteria</taxon>
        <taxon>Pseudomonadati</taxon>
        <taxon>Pseudomonadota</taxon>
        <taxon>Alphaproteobacteria</taxon>
        <taxon>Sphingomonadales</taxon>
        <taxon>Sphingomonadaceae</taxon>
        <taxon>Sphingomonas</taxon>
    </lineage>
</organism>
<dbReference type="InterPro" id="IPR050471">
    <property type="entry name" value="AB_hydrolase"/>
</dbReference>
<dbReference type="InterPro" id="IPR029058">
    <property type="entry name" value="AB_hydrolase_fold"/>
</dbReference>
<feature type="domain" description="AB hydrolase-1" evidence="1">
    <location>
        <begin position="285"/>
        <end position="504"/>
    </location>
</feature>
<sequence>MQLRLLGPMAVVADGKAIPLPASRKTRALLAYLAAEAKPVRRERLTHLFWQMPDDPRGALRWSLSKLRGLLGDAIVADRETAALDPAGLSIDYIALKEAAANLAATSTEQLQQIGATASGLFLCDLDLPNCDDFNAWRIATCEDSRSWLDKVCAELVTRDLPPDELLPHVRAWVERSPHDAEPAEALVRLLVAAGRDDEAEQQRALLIRHLAEAGIPASAALREQPAIPLKLEEQELGAPAILKQEIRFCTASDGTSLAYSVTGAGPPLVKAANWLNHLEADLHSPLWKHWIRALTAIRSVWRYDERGNGLSDWNAPLNFDAFVNDLESVVDAAGLDRFDLLGISQGAAVAITYAVRHPERVRKLHLWGGYAIGWKHRGDPAEIERREAMLELTRHGWALDNPAYRQMFTSLYLPEGSEEQEDYFNEMQRTTTSAENAVALQRVFADINVGDLLAKVTTPTLVGHATRDAVVPFSAGRAIAARIPGAQFIAVESPNHLLLETDPGWPKYARVVEEFLES</sequence>
<dbReference type="PRINTS" id="PR00111">
    <property type="entry name" value="ABHYDROLASE"/>
</dbReference>
<protein>
    <submittedName>
        <fullName evidence="2">Alpha/beta fold hydrolase</fullName>
    </submittedName>
</protein>
<dbReference type="Gene3D" id="1.10.10.10">
    <property type="entry name" value="Winged helix-like DNA-binding domain superfamily/Winged helix DNA-binding domain"/>
    <property type="match status" value="1"/>
</dbReference>
<dbReference type="RefSeq" id="WP_249914330.1">
    <property type="nucleotide sequence ID" value="NZ_JAMGBB010000001.1"/>
</dbReference>
<dbReference type="PANTHER" id="PTHR43433:SF5">
    <property type="entry name" value="AB HYDROLASE-1 DOMAIN-CONTAINING PROTEIN"/>
    <property type="match status" value="1"/>
</dbReference>
<dbReference type="Gene3D" id="3.40.50.1820">
    <property type="entry name" value="alpha/beta hydrolase"/>
    <property type="match status" value="1"/>
</dbReference>
<dbReference type="Gene3D" id="1.25.40.10">
    <property type="entry name" value="Tetratricopeptide repeat domain"/>
    <property type="match status" value="1"/>
</dbReference>
<dbReference type="EMBL" id="JAMGBB010000001">
    <property type="protein sequence ID" value="MCL6739864.1"/>
    <property type="molecule type" value="Genomic_DNA"/>
</dbReference>
<name>A0ABT0S658_9SPHN</name>
<proteinExistence type="predicted"/>
<dbReference type="InterPro" id="IPR036388">
    <property type="entry name" value="WH-like_DNA-bd_sf"/>
</dbReference>
<dbReference type="GO" id="GO:0016787">
    <property type="term" value="F:hydrolase activity"/>
    <property type="evidence" value="ECO:0007669"/>
    <property type="project" value="UniProtKB-KW"/>
</dbReference>
<dbReference type="InterPro" id="IPR011990">
    <property type="entry name" value="TPR-like_helical_dom_sf"/>
</dbReference>
<dbReference type="PANTHER" id="PTHR43433">
    <property type="entry name" value="HYDROLASE, ALPHA/BETA FOLD FAMILY PROTEIN"/>
    <property type="match status" value="1"/>
</dbReference>
<gene>
    <name evidence="2" type="ORF">LZ518_01755</name>
</gene>
<keyword evidence="2" id="KW-0378">Hydrolase</keyword>
<accession>A0ABT0S658</accession>
<evidence type="ECO:0000313" key="2">
    <source>
        <dbReference type="EMBL" id="MCL6739864.1"/>
    </source>
</evidence>
<evidence type="ECO:0000259" key="1">
    <source>
        <dbReference type="Pfam" id="PF00561"/>
    </source>
</evidence>
<comment type="caution">
    <text evidence="2">The sequence shown here is derived from an EMBL/GenBank/DDBJ whole genome shotgun (WGS) entry which is preliminary data.</text>
</comment>
<dbReference type="InterPro" id="IPR000073">
    <property type="entry name" value="AB_hydrolase_1"/>
</dbReference>
<dbReference type="SUPFAM" id="SSF53474">
    <property type="entry name" value="alpha/beta-Hydrolases"/>
    <property type="match status" value="1"/>
</dbReference>